<dbReference type="Pfam" id="PF00692">
    <property type="entry name" value="dUTPase"/>
    <property type="match status" value="1"/>
</dbReference>
<gene>
    <name evidence="8 10" type="primary">dut</name>
    <name evidence="10" type="ORF">U729_125</name>
</gene>
<keyword evidence="4 8" id="KW-0378">Hydrolase</keyword>
<dbReference type="GO" id="GO:0006226">
    <property type="term" value="P:dUMP biosynthetic process"/>
    <property type="evidence" value="ECO:0007669"/>
    <property type="project" value="UniProtKB-UniRule"/>
</dbReference>
<dbReference type="InterPro" id="IPR029054">
    <property type="entry name" value="dUTPase-like"/>
</dbReference>
<dbReference type="UniPathway" id="UPA00610">
    <property type="reaction ID" value="UER00666"/>
</dbReference>
<proteinExistence type="inferred from homology"/>
<feature type="binding site" evidence="8">
    <location>
        <begin position="82"/>
        <end position="84"/>
    </location>
    <ligand>
        <name>substrate</name>
    </ligand>
</feature>
<comment type="catalytic activity">
    <reaction evidence="7 8">
        <text>dUTP + H2O = dUMP + diphosphate + H(+)</text>
        <dbReference type="Rhea" id="RHEA:10248"/>
        <dbReference type="ChEBI" id="CHEBI:15377"/>
        <dbReference type="ChEBI" id="CHEBI:15378"/>
        <dbReference type="ChEBI" id="CHEBI:33019"/>
        <dbReference type="ChEBI" id="CHEBI:61555"/>
        <dbReference type="ChEBI" id="CHEBI:246422"/>
        <dbReference type="EC" id="3.6.1.23"/>
    </reaction>
</comment>
<comment type="cofactor">
    <cofactor evidence="1 8">
        <name>Mg(2+)</name>
        <dbReference type="ChEBI" id="CHEBI:18420"/>
    </cofactor>
</comment>
<feature type="domain" description="dUTPase-like" evidence="9">
    <location>
        <begin position="14"/>
        <end position="144"/>
    </location>
</feature>
<dbReference type="OrthoDB" id="9809956at2"/>
<dbReference type="EC" id="3.6.1.23" evidence="8"/>
<dbReference type="AlphaFoldDB" id="A0A0A7FYQ9"/>
<dbReference type="Proteomes" id="UP000030635">
    <property type="component" value="Chromosome"/>
</dbReference>
<dbReference type="EMBL" id="CP006905">
    <property type="protein sequence ID" value="AIY84075.1"/>
    <property type="molecule type" value="Genomic_DNA"/>
</dbReference>
<sequence length="146" mass="15878">MSNYKLKVEKISEKAKLPSYANEGDAGLDLYSIENLKVNPGESALISTGIKIELPKNTEAQVRPRSGLALKHGITVLNTPGTIDEGYRGEIKVIIINHGKEPFFVEEGMRIAQMVVKPVFKVDVFEVSSLTESERGEGGFGSSGLK</sequence>
<evidence type="ECO:0000313" key="11">
    <source>
        <dbReference type="Proteomes" id="UP000030635"/>
    </source>
</evidence>
<evidence type="ECO:0000256" key="5">
    <source>
        <dbReference type="ARBA" id="ARBA00022842"/>
    </source>
</evidence>
<organism evidence="10 11">
    <name type="scientific">Clostridium baratii str. Sullivan</name>
    <dbReference type="NCBI Taxonomy" id="1415775"/>
    <lineage>
        <taxon>Bacteria</taxon>
        <taxon>Bacillati</taxon>
        <taxon>Bacillota</taxon>
        <taxon>Clostridia</taxon>
        <taxon>Eubacteriales</taxon>
        <taxon>Clostridiaceae</taxon>
        <taxon>Clostridium</taxon>
    </lineage>
</organism>
<dbReference type="NCBIfam" id="NF001862">
    <property type="entry name" value="PRK00601.1"/>
    <property type="match status" value="1"/>
</dbReference>
<dbReference type="CDD" id="cd07557">
    <property type="entry name" value="trimeric_dUTPase"/>
    <property type="match status" value="1"/>
</dbReference>
<keyword evidence="11" id="KW-1185">Reference proteome</keyword>
<evidence type="ECO:0000256" key="1">
    <source>
        <dbReference type="ARBA" id="ARBA00001946"/>
    </source>
</evidence>
<dbReference type="RefSeq" id="WP_039310760.1">
    <property type="nucleotide sequence ID" value="NZ_CP006905.1"/>
</dbReference>
<keyword evidence="6 8" id="KW-0546">Nucleotide metabolism</keyword>
<dbReference type="GO" id="GO:0004170">
    <property type="term" value="F:dUTP diphosphatase activity"/>
    <property type="evidence" value="ECO:0007669"/>
    <property type="project" value="UniProtKB-UniRule"/>
</dbReference>
<evidence type="ECO:0000313" key="10">
    <source>
        <dbReference type="EMBL" id="AIY84075.1"/>
    </source>
</evidence>
<comment type="caution">
    <text evidence="8">Lacks conserved residue(s) required for the propagation of feature annotation.</text>
</comment>
<dbReference type="KEGG" id="cbv:U729_125"/>
<keyword evidence="3 8" id="KW-0479">Metal-binding</keyword>
<protein>
    <recommendedName>
        <fullName evidence="8">Deoxyuridine 5'-triphosphate nucleotidohydrolase</fullName>
        <shortName evidence="8">dUTPase</shortName>
        <ecNumber evidence="8">3.6.1.23</ecNumber>
    </recommendedName>
    <alternativeName>
        <fullName evidence="8">dUTP pyrophosphatase</fullName>
    </alternativeName>
</protein>
<name>A0A0A7FYQ9_9CLOT</name>
<evidence type="ECO:0000256" key="3">
    <source>
        <dbReference type="ARBA" id="ARBA00022723"/>
    </source>
</evidence>
<dbReference type="FunFam" id="2.70.40.10:FF:000008">
    <property type="entry name" value="Deoxyuridine 5'-triphosphate nucleotidohydrolase"/>
    <property type="match status" value="1"/>
</dbReference>
<feature type="binding site" evidence="8">
    <location>
        <position position="78"/>
    </location>
    <ligand>
        <name>substrate</name>
    </ligand>
</feature>
<evidence type="ECO:0000256" key="7">
    <source>
        <dbReference type="ARBA" id="ARBA00047686"/>
    </source>
</evidence>
<comment type="function">
    <text evidence="8">This enzyme is involved in nucleotide metabolism: it produces dUMP, the immediate precursor of thymidine nucleotides and it decreases the intracellular concentration of dUTP so that uracil cannot be incorporated into DNA.</text>
</comment>
<dbReference type="STRING" id="1561.NPD11_2855"/>
<evidence type="ECO:0000256" key="4">
    <source>
        <dbReference type="ARBA" id="ARBA00022801"/>
    </source>
</evidence>
<dbReference type="HAMAP" id="MF_00116">
    <property type="entry name" value="dUTPase_bact"/>
    <property type="match status" value="1"/>
</dbReference>
<dbReference type="NCBIfam" id="TIGR00576">
    <property type="entry name" value="dut"/>
    <property type="match status" value="1"/>
</dbReference>
<accession>A0A0A7FYQ9</accession>
<comment type="pathway">
    <text evidence="8">Pyrimidine metabolism; dUMP biosynthesis; dUMP from dCTP (dUTP route): step 2/2.</text>
</comment>
<dbReference type="HOGENOM" id="CLU_068508_1_2_9"/>
<evidence type="ECO:0000256" key="2">
    <source>
        <dbReference type="ARBA" id="ARBA00006581"/>
    </source>
</evidence>
<evidence type="ECO:0000259" key="9">
    <source>
        <dbReference type="Pfam" id="PF00692"/>
    </source>
</evidence>
<dbReference type="eggNOG" id="COG0756">
    <property type="taxonomic scope" value="Bacteria"/>
</dbReference>
<evidence type="ECO:0000256" key="6">
    <source>
        <dbReference type="ARBA" id="ARBA00023080"/>
    </source>
</evidence>
<dbReference type="InterPro" id="IPR033704">
    <property type="entry name" value="dUTPase_trimeric"/>
</dbReference>
<dbReference type="PANTHER" id="PTHR11241">
    <property type="entry name" value="DEOXYURIDINE 5'-TRIPHOSPHATE NUCLEOTIDOHYDROLASE"/>
    <property type="match status" value="1"/>
</dbReference>
<dbReference type="InterPro" id="IPR008181">
    <property type="entry name" value="dUTPase"/>
</dbReference>
<dbReference type="GO" id="GO:0000287">
    <property type="term" value="F:magnesium ion binding"/>
    <property type="evidence" value="ECO:0007669"/>
    <property type="project" value="UniProtKB-UniRule"/>
</dbReference>
<reference evidence="10 11" key="1">
    <citation type="journal article" date="2015" name="Infect. Genet. Evol.">
        <title>Genomic sequences of six botulinum neurotoxin-producing strains representing three clostridial species illustrate the mobility and diversity of botulinum neurotoxin genes.</title>
        <authorList>
            <person name="Smith T.J."/>
            <person name="Hill K.K."/>
            <person name="Xie G."/>
            <person name="Foley B.T."/>
            <person name="Williamson C.H."/>
            <person name="Foster J.T."/>
            <person name="Johnson S.L."/>
            <person name="Chertkov O."/>
            <person name="Teshima H."/>
            <person name="Gibbons H.S."/>
            <person name="Johnsky L.A."/>
            <person name="Karavis M.A."/>
            <person name="Smith L.A."/>
        </authorList>
    </citation>
    <scope>NUCLEOTIDE SEQUENCE [LARGE SCALE GENOMIC DNA]</scope>
    <source>
        <strain evidence="10">Sullivan</strain>
    </source>
</reference>
<dbReference type="InterPro" id="IPR036157">
    <property type="entry name" value="dUTPase-like_sf"/>
</dbReference>
<dbReference type="SUPFAM" id="SSF51283">
    <property type="entry name" value="dUTPase-like"/>
    <property type="match status" value="1"/>
</dbReference>
<keyword evidence="5 8" id="KW-0460">Magnesium</keyword>
<dbReference type="Gene3D" id="2.70.40.10">
    <property type="match status" value="1"/>
</dbReference>
<comment type="similarity">
    <text evidence="2 8">Belongs to the dUTPase family.</text>
</comment>
<dbReference type="GO" id="GO:0046081">
    <property type="term" value="P:dUTP catabolic process"/>
    <property type="evidence" value="ECO:0007669"/>
    <property type="project" value="InterPro"/>
</dbReference>
<evidence type="ECO:0000256" key="8">
    <source>
        <dbReference type="HAMAP-Rule" id="MF_00116"/>
    </source>
</evidence>
<feature type="binding site" evidence="8">
    <location>
        <begin position="65"/>
        <end position="67"/>
    </location>
    <ligand>
        <name>substrate</name>
    </ligand>
</feature>
<dbReference type="PANTHER" id="PTHR11241:SF0">
    <property type="entry name" value="DEOXYURIDINE 5'-TRIPHOSPHATE NUCLEOTIDOHYDROLASE"/>
    <property type="match status" value="1"/>
</dbReference>